<dbReference type="InterPro" id="IPR001775">
    <property type="entry name" value="GspD/PilQ"/>
</dbReference>
<evidence type="ECO:0000256" key="2">
    <source>
        <dbReference type="ARBA" id="ARBA00023136"/>
    </source>
</evidence>
<reference evidence="9 10" key="1">
    <citation type="submission" date="2018-07" db="EMBL/GenBank/DDBJ databases">
        <title>Genome sequencing of Moraxellaceae gen. HYN0046.</title>
        <authorList>
            <person name="Kim M."/>
            <person name="Yi H."/>
        </authorList>
    </citation>
    <scope>NUCLEOTIDE SEQUENCE [LARGE SCALE GENOMIC DNA]</scope>
    <source>
        <strain evidence="9 10">HYN0046</strain>
    </source>
</reference>
<dbReference type="SMART" id="SM00965">
    <property type="entry name" value="STN"/>
    <property type="match status" value="1"/>
</dbReference>
<dbReference type="SUPFAM" id="SSF48452">
    <property type="entry name" value="TPR-like"/>
    <property type="match status" value="1"/>
</dbReference>
<dbReference type="KEGG" id="mbah:HYN46_00355"/>
<dbReference type="GO" id="GO:0015627">
    <property type="term" value="C:type II protein secretion system complex"/>
    <property type="evidence" value="ECO:0007669"/>
    <property type="project" value="TreeGrafter"/>
</dbReference>
<keyword evidence="3" id="KW-0998">Cell outer membrane</keyword>
<feature type="region of interest" description="Disordered" evidence="6">
    <location>
        <begin position="581"/>
        <end position="616"/>
    </location>
</feature>
<feature type="signal peptide" evidence="7">
    <location>
        <begin position="1"/>
        <end position="21"/>
    </location>
</feature>
<dbReference type="InterPro" id="IPR011662">
    <property type="entry name" value="Secretin/TonB_short_N"/>
</dbReference>
<dbReference type="Gene3D" id="3.30.1370.130">
    <property type="match status" value="1"/>
</dbReference>
<gene>
    <name evidence="9" type="ORF">HYN46_00355</name>
</gene>
<keyword evidence="10" id="KW-1185">Reference proteome</keyword>
<dbReference type="InterPro" id="IPR019734">
    <property type="entry name" value="TPR_rpt"/>
</dbReference>
<dbReference type="Proteomes" id="UP000253940">
    <property type="component" value="Chromosome"/>
</dbReference>
<dbReference type="EMBL" id="CP031222">
    <property type="protein sequence ID" value="AXI01484.1"/>
    <property type="molecule type" value="Genomic_DNA"/>
</dbReference>
<evidence type="ECO:0000313" key="9">
    <source>
        <dbReference type="EMBL" id="AXI01484.1"/>
    </source>
</evidence>
<keyword evidence="4" id="KW-0802">TPR repeat</keyword>
<comment type="similarity">
    <text evidence="5">Belongs to the bacterial secretin family.</text>
</comment>
<sequence length="770" mass="84693">MRFFILNSRGLILLSMLSLSACNTAPITTEQKMQQLEKLQNAKSLEDRTSYIYQKERFTNERITAANQAKQQGDIVSAKDAFQQALRTDHMNSAAAEGLKKIEEMDQISSLTELAKSELKQGHKDQALHILKEVLRTAPNDSVARKLRFDIERDQNRQSTYDPSVTPKLNKRVSLEFRSASVQAVLELLAQSSGINFIMDKDVRTDDIKTTIHAKDTTVQEALRFIMKTSGLSYKILNANTFLIYSDSSEKHKNYDELLTRSFYLASADVQKTQDMIKILYAPKAMFFDERLRMLIVRDTQDVLDSIDLLLQAYDLPVPEVILDVEILEVNRDKLLGLGIDFPNQIGVRALTGAGQVGQYTINQIKSMTRDNLSLVVADPLATLNFKQTSAETNLLANPRIRVKSKEKANILIGDKVPVITTTSNLTSGSVSESINYLDVGLKLDVEPEVNKDRQVTIGIKLEVSNIAKEIRSSTGLVAYQIGTRNAATTLQLQDGETQMLAGLIRDDSQTNATHLPGLGKIPFLGRLFSNTTDSSTKSEIVLLITPHIVRPFALPAAHVQEFSSGTGVQVSTHPLRLSESSDYRAKPDNTTNIATATEAAPQSADTTPSDHDTDVTPTAIPAETTSPAMGMADISLNQGGSGSPQMQIQLNGPTHVTPGQDFTVALLQTGPAYESMSFDLLHDKSLELVRAVLIAPSNKFDQQAIEKGIRFTFGKTAVHQGTAALITFKVAKDAPSSELILSRGSIQLRDGQQPQGFSLDEHKPITVVR</sequence>
<name>A0A345P2H5_9GAMM</name>
<evidence type="ECO:0000256" key="4">
    <source>
        <dbReference type="PROSITE-ProRule" id="PRU00339"/>
    </source>
</evidence>
<evidence type="ECO:0000256" key="6">
    <source>
        <dbReference type="SAM" id="MobiDB-lite"/>
    </source>
</evidence>
<dbReference type="PROSITE" id="PS50005">
    <property type="entry name" value="TPR"/>
    <property type="match status" value="1"/>
</dbReference>
<dbReference type="Gene3D" id="1.25.40.10">
    <property type="entry name" value="Tetratricopeptide repeat domain"/>
    <property type="match status" value="1"/>
</dbReference>
<dbReference type="GO" id="GO:0009306">
    <property type="term" value="P:protein secretion"/>
    <property type="evidence" value="ECO:0007669"/>
    <property type="project" value="InterPro"/>
</dbReference>
<dbReference type="SMART" id="SM00028">
    <property type="entry name" value="TPR"/>
    <property type="match status" value="2"/>
</dbReference>
<evidence type="ECO:0000256" key="1">
    <source>
        <dbReference type="ARBA" id="ARBA00022448"/>
    </source>
</evidence>
<feature type="domain" description="Secretin/TonB short N-terminal" evidence="8">
    <location>
        <begin position="195"/>
        <end position="247"/>
    </location>
</feature>
<proteinExistence type="inferred from homology"/>
<feature type="repeat" description="TPR" evidence="4">
    <location>
        <begin position="108"/>
        <end position="141"/>
    </location>
</feature>
<organism evidence="9 10">
    <name type="scientific">Aquirhabdus parva</name>
    <dbReference type="NCBI Taxonomy" id="2283318"/>
    <lineage>
        <taxon>Bacteria</taxon>
        <taxon>Pseudomonadati</taxon>
        <taxon>Pseudomonadota</taxon>
        <taxon>Gammaproteobacteria</taxon>
        <taxon>Moraxellales</taxon>
        <taxon>Moraxellaceae</taxon>
        <taxon>Aquirhabdus</taxon>
    </lineage>
</organism>
<dbReference type="PRINTS" id="PR00811">
    <property type="entry name" value="BCTERIALGSPD"/>
</dbReference>
<protein>
    <recommendedName>
        <fullName evidence="8">Secretin/TonB short N-terminal domain-containing protein</fullName>
    </recommendedName>
</protein>
<dbReference type="InterPro" id="IPR004846">
    <property type="entry name" value="T2SS/T3SS_dom"/>
</dbReference>
<feature type="compositionally biased region" description="Low complexity" evidence="6">
    <location>
        <begin position="590"/>
        <end position="601"/>
    </location>
</feature>
<dbReference type="PANTHER" id="PTHR30332">
    <property type="entry name" value="PROBABLE GENERAL SECRETION PATHWAY PROTEIN D"/>
    <property type="match status" value="1"/>
</dbReference>
<dbReference type="InterPro" id="IPR011990">
    <property type="entry name" value="TPR-like_helical_dom_sf"/>
</dbReference>
<keyword evidence="1" id="KW-0813">Transport</keyword>
<dbReference type="InterPro" id="IPR050810">
    <property type="entry name" value="Bact_Secretion_Sys_Channel"/>
</dbReference>
<dbReference type="GO" id="GO:0019867">
    <property type="term" value="C:outer membrane"/>
    <property type="evidence" value="ECO:0007669"/>
    <property type="project" value="InterPro"/>
</dbReference>
<dbReference type="OrthoDB" id="9775455at2"/>
<dbReference type="PANTHER" id="PTHR30332:SF17">
    <property type="entry name" value="TYPE IV PILIATION SYSTEM PROTEIN DR_0774-RELATED"/>
    <property type="match status" value="1"/>
</dbReference>
<accession>A0A345P2H5</accession>
<evidence type="ECO:0000256" key="5">
    <source>
        <dbReference type="RuleBase" id="RU004003"/>
    </source>
</evidence>
<keyword evidence="7" id="KW-0732">Signal</keyword>
<evidence type="ECO:0000259" key="8">
    <source>
        <dbReference type="SMART" id="SM00965"/>
    </source>
</evidence>
<feature type="chain" id="PRO_5016699459" description="Secretin/TonB short N-terminal domain-containing protein" evidence="7">
    <location>
        <begin position="22"/>
        <end position="770"/>
    </location>
</feature>
<dbReference type="PROSITE" id="PS51257">
    <property type="entry name" value="PROKAR_LIPOPROTEIN"/>
    <property type="match status" value="1"/>
</dbReference>
<keyword evidence="2" id="KW-0472">Membrane</keyword>
<dbReference type="AlphaFoldDB" id="A0A345P2H5"/>
<evidence type="ECO:0000256" key="7">
    <source>
        <dbReference type="SAM" id="SignalP"/>
    </source>
</evidence>
<dbReference type="Pfam" id="PF00263">
    <property type="entry name" value="Secretin"/>
    <property type="match status" value="1"/>
</dbReference>
<evidence type="ECO:0000256" key="3">
    <source>
        <dbReference type="ARBA" id="ARBA00023237"/>
    </source>
</evidence>
<evidence type="ECO:0000313" key="10">
    <source>
        <dbReference type="Proteomes" id="UP000253940"/>
    </source>
</evidence>